<proteinExistence type="predicted"/>
<name>A0A1I7X8D6_HETBA</name>
<dbReference type="Proteomes" id="UP000095283">
    <property type="component" value="Unplaced"/>
</dbReference>
<reference evidence="2" key="1">
    <citation type="submission" date="2016-11" db="UniProtKB">
        <authorList>
            <consortium name="WormBaseParasite"/>
        </authorList>
    </citation>
    <scope>IDENTIFICATION</scope>
</reference>
<sequence>MTRNSVLMEQAAQKLCSRRKRKHYSGAEVCAKMHTEINESRRDNGKVQSILLVTPFIFCKSGHSLHFSSASLHELAPGIRFKTILKLLLSFLVGFKNDYILFEYSCFYVVKTKRNNTFEKQPTRYELNLRVELQL</sequence>
<dbReference type="AlphaFoldDB" id="A0A1I7X8D6"/>
<keyword evidence="1" id="KW-1185">Reference proteome</keyword>
<organism evidence="1 2">
    <name type="scientific">Heterorhabditis bacteriophora</name>
    <name type="common">Entomopathogenic nematode worm</name>
    <dbReference type="NCBI Taxonomy" id="37862"/>
    <lineage>
        <taxon>Eukaryota</taxon>
        <taxon>Metazoa</taxon>
        <taxon>Ecdysozoa</taxon>
        <taxon>Nematoda</taxon>
        <taxon>Chromadorea</taxon>
        <taxon>Rhabditida</taxon>
        <taxon>Rhabditina</taxon>
        <taxon>Rhabditomorpha</taxon>
        <taxon>Strongyloidea</taxon>
        <taxon>Heterorhabditidae</taxon>
        <taxon>Heterorhabditis</taxon>
    </lineage>
</organism>
<protein>
    <submittedName>
        <fullName evidence="2">Uncharacterized protein</fullName>
    </submittedName>
</protein>
<evidence type="ECO:0000313" key="2">
    <source>
        <dbReference type="WBParaSite" id="Hba_13844"/>
    </source>
</evidence>
<evidence type="ECO:0000313" key="1">
    <source>
        <dbReference type="Proteomes" id="UP000095283"/>
    </source>
</evidence>
<dbReference type="WBParaSite" id="Hba_13844">
    <property type="protein sequence ID" value="Hba_13844"/>
    <property type="gene ID" value="Hba_13844"/>
</dbReference>
<accession>A0A1I7X8D6</accession>